<accession>A0A1I4VAZ6</accession>
<dbReference type="RefSeq" id="WP_175497230.1">
    <property type="nucleotide sequence ID" value="NZ_FOUR01000003.1"/>
</dbReference>
<reference evidence="2" key="1">
    <citation type="submission" date="2016-10" db="EMBL/GenBank/DDBJ databases">
        <authorList>
            <person name="Varghese N."/>
            <person name="Submissions S."/>
        </authorList>
    </citation>
    <scope>NUCLEOTIDE SEQUENCE [LARGE SCALE GENOMIC DNA]</scope>
    <source>
        <strain evidence="2">CGMCC 1.6775</strain>
    </source>
</reference>
<name>A0A1I4VAZ6_9GAMM</name>
<evidence type="ECO:0000313" key="1">
    <source>
        <dbReference type="EMBL" id="SFM98339.1"/>
    </source>
</evidence>
<sequence length="504" mass="55038">MNLLQKTILVVFFATLVSGCSSFQHRKQMSSFNAAYSSGDYQAALESVSFKSSADEPVDTEGHLLELLHQGELYRLTGQYEEAAKAFDLAEEGMKFLDTEGVVEEAAEGFVAVMVNDSEADYEALMSEAVLVNTYKGLAFLASGNNEYARIEFNRANDRTRRAVEYFQKEIASQQAALEEESEDEESNAAIVSSSLESEGLQAAVAENYGAPSGWSVFSEFIVPSSTYLHGIYFLANATTGGDYERAATSLKRVAEMNAESDVLKEDARLAQALASGSQRLTDLGPQVWVVYENGLGPVLEESRFDVPLLFFHENQQAPAYFGIALPKYANRSAVPGNMGIMVDDAEVMETELIADMGTVIRTEMKERFPSVLARAVTSAVIKAVLQNEASERFGMVGQLGAAALTAVTTQADLRGWQAMPDHWQAARIDRPESGKLTLLDHQGGVLGTVEVPERPFTLVYVKRPTELAPATVITMDLRGEAQAQIARFPELQVQEPAQVSSIQ</sequence>
<dbReference type="PROSITE" id="PS51257">
    <property type="entry name" value="PROKAR_LIPOPROTEIN"/>
    <property type="match status" value="1"/>
</dbReference>
<dbReference type="EMBL" id="FOUR01000003">
    <property type="protein sequence ID" value="SFM98339.1"/>
    <property type="molecule type" value="Genomic_DNA"/>
</dbReference>
<keyword evidence="2" id="KW-1185">Reference proteome</keyword>
<gene>
    <name evidence="1" type="ORF">SAMN04487961_1805</name>
</gene>
<proteinExistence type="predicted"/>
<organism evidence="1 2">
    <name type="scientific">Marinobacter pelagius</name>
    <dbReference type="NCBI Taxonomy" id="379482"/>
    <lineage>
        <taxon>Bacteria</taxon>
        <taxon>Pseudomonadati</taxon>
        <taxon>Pseudomonadota</taxon>
        <taxon>Gammaproteobacteria</taxon>
        <taxon>Pseudomonadales</taxon>
        <taxon>Marinobacteraceae</taxon>
        <taxon>Marinobacter</taxon>
    </lineage>
</organism>
<evidence type="ECO:0000313" key="2">
    <source>
        <dbReference type="Proteomes" id="UP000199339"/>
    </source>
</evidence>
<dbReference type="Proteomes" id="UP000199339">
    <property type="component" value="Unassembled WGS sequence"/>
</dbReference>
<protein>
    <submittedName>
        <fullName evidence="1">Uncharacterized protein</fullName>
    </submittedName>
</protein>
<dbReference type="AlphaFoldDB" id="A0A1I4VAZ6"/>